<evidence type="ECO:0000256" key="3">
    <source>
        <dbReference type="ARBA" id="ARBA00022475"/>
    </source>
</evidence>
<dbReference type="Gene3D" id="1.20.1250.20">
    <property type="entry name" value="MFS general substrate transporter like domains"/>
    <property type="match status" value="2"/>
</dbReference>
<evidence type="ECO:0000313" key="11">
    <source>
        <dbReference type="Proteomes" id="UP000240653"/>
    </source>
</evidence>
<feature type="domain" description="Major facilitator superfamily associated" evidence="9">
    <location>
        <begin position="21"/>
        <end position="378"/>
    </location>
</feature>
<dbReference type="Proteomes" id="UP000240653">
    <property type="component" value="Unassembled WGS sequence"/>
</dbReference>
<evidence type="ECO:0000256" key="6">
    <source>
        <dbReference type="ARBA" id="ARBA00022989"/>
    </source>
</evidence>
<feature type="transmembrane region" description="Helical" evidence="8">
    <location>
        <begin position="284"/>
        <end position="303"/>
    </location>
</feature>
<keyword evidence="2" id="KW-0813">Transport</keyword>
<evidence type="ECO:0000256" key="7">
    <source>
        <dbReference type="ARBA" id="ARBA00023136"/>
    </source>
</evidence>
<sequence>MPLPSTLSPDQLVKPRHFELRISLIFLAIFIPLGVHLPYFPLWLESKGFAAEQIALILSAPMFLRVVTTPFITAMADRARDRANVLILMVAAALLLSAGYFLEPTYVTVLGVSLVLAVFWTPQTPLTDSLALSGVRRFGSVYARMRIWGSISFLAANLVGGAVLAVYSANAVPVMISLGLVGALAVSFLAPRLGRPRRASPLSATELQEEAPKLLNAYFLFFVIGAGVIISSHGFLYSFVSIYWKSIQLSETLVGLLWAWAVVAEVGMFMIFTRVFSHMRAPTLLVMAGLAAILRWLMYPLIWPLGLGAFGFFVAQTLHAFSTGLILIGVQKMIGETVAEERMGAAQGIAFFANGFAMASVTLISGALYDRLGVDGFFVMAGVALVGLLFIGLAARSAPKRLLGRRDERAVVDEAG</sequence>
<dbReference type="GO" id="GO:0030395">
    <property type="term" value="F:lactose binding"/>
    <property type="evidence" value="ECO:0007669"/>
    <property type="project" value="TreeGrafter"/>
</dbReference>
<dbReference type="GO" id="GO:0005886">
    <property type="term" value="C:plasma membrane"/>
    <property type="evidence" value="ECO:0007669"/>
    <property type="project" value="UniProtKB-SubCell"/>
</dbReference>
<feature type="transmembrane region" description="Helical" evidence="8">
    <location>
        <begin position="309"/>
        <end position="328"/>
    </location>
</feature>
<feature type="transmembrane region" description="Helical" evidence="8">
    <location>
        <begin position="83"/>
        <end position="102"/>
    </location>
</feature>
<evidence type="ECO:0000256" key="5">
    <source>
        <dbReference type="ARBA" id="ARBA00022692"/>
    </source>
</evidence>
<dbReference type="SUPFAM" id="SSF103473">
    <property type="entry name" value="MFS general substrate transporter"/>
    <property type="match status" value="1"/>
</dbReference>
<comment type="caution">
    <text evidence="10">The sequence shown here is derived from an EMBL/GenBank/DDBJ whole genome shotgun (WGS) entry which is preliminary data.</text>
</comment>
<feature type="transmembrane region" description="Helical" evidence="8">
    <location>
        <begin position="375"/>
        <end position="395"/>
    </location>
</feature>
<evidence type="ECO:0000256" key="1">
    <source>
        <dbReference type="ARBA" id="ARBA00004429"/>
    </source>
</evidence>
<dbReference type="InterPro" id="IPR026032">
    <property type="entry name" value="HcaT-like"/>
</dbReference>
<accession>A0A2P7SN85</accession>
<evidence type="ECO:0000256" key="4">
    <source>
        <dbReference type="ARBA" id="ARBA00022519"/>
    </source>
</evidence>
<comment type="subcellular location">
    <subcellularLocation>
        <location evidence="1">Cell inner membrane</location>
        <topology evidence="1">Multi-pass membrane protein</topology>
    </subcellularLocation>
</comment>
<feature type="transmembrane region" description="Helical" evidence="8">
    <location>
        <begin position="20"/>
        <end position="42"/>
    </location>
</feature>
<dbReference type="InterPro" id="IPR036259">
    <property type="entry name" value="MFS_trans_sf"/>
</dbReference>
<proteinExistence type="predicted"/>
<dbReference type="OrthoDB" id="9150135at2"/>
<dbReference type="PANTHER" id="PTHR23522">
    <property type="entry name" value="BLL5896 PROTEIN"/>
    <property type="match status" value="1"/>
</dbReference>
<dbReference type="InterPro" id="IPR024989">
    <property type="entry name" value="MFS_assoc_dom"/>
</dbReference>
<keyword evidence="5 8" id="KW-0812">Transmembrane</keyword>
<keyword evidence="7 8" id="KW-0472">Membrane</keyword>
<name>A0A2P7SN85_9HYPH</name>
<feature type="transmembrane region" description="Helical" evidence="8">
    <location>
        <begin position="174"/>
        <end position="194"/>
    </location>
</feature>
<keyword evidence="6 8" id="KW-1133">Transmembrane helix</keyword>
<evidence type="ECO:0000256" key="8">
    <source>
        <dbReference type="SAM" id="Phobius"/>
    </source>
</evidence>
<feature type="transmembrane region" description="Helical" evidence="8">
    <location>
        <begin position="54"/>
        <end position="76"/>
    </location>
</feature>
<dbReference type="AlphaFoldDB" id="A0A2P7SN85"/>
<protein>
    <submittedName>
        <fullName evidence="10">MFS transporter</fullName>
    </submittedName>
</protein>
<dbReference type="EMBL" id="PXYL01000001">
    <property type="protein sequence ID" value="PSJ63949.1"/>
    <property type="molecule type" value="Genomic_DNA"/>
</dbReference>
<feature type="transmembrane region" description="Helical" evidence="8">
    <location>
        <begin position="147"/>
        <end position="168"/>
    </location>
</feature>
<dbReference type="RefSeq" id="WP_106722303.1">
    <property type="nucleotide sequence ID" value="NZ_PXYL01000001.1"/>
</dbReference>
<evidence type="ECO:0000259" key="9">
    <source>
        <dbReference type="Pfam" id="PF12832"/>
    </source>
</evidence>
<reference evidence="10 11" key="1">
    <citation type="submission" date="2018-03" db="EMBL/GenBank/DDBJ databases">
        <title>The draft genome of Mesorhizobium soli JCM 19897.</title>
        <authorList>
            <person name="Li L."/>
            <person name="Liu L."/>
            <person name="Liang L."/>
            <person name="Wang T."/>
            <person name="Zhang X."/>
        </authorList>
    </citation>
    <scope>NUCLEOTIDE SEQUENCE [LARGE SCALE GENOMIC DNA]</scope>
    <source>
        <strain evidence="10 11">JCM 19897</strain>
    </source>
</reference>
<dbReference type="GO" id="GO:0015528">
    <property type="term" value="F:lactose:proton symporter activity"/>
    <property type="evidence" value="ECO:0007669"/>
    <property type="project" value="TreeGrafter"/>
</dbReference>
<dbReference type="Pfam" id="PF12832">
    <property type="entry name" value="MFS_1_like"/>
    <property type="match status" value="1"/>
</dbReference>
<feature type="transmembrane region" description="Helical" evidence="8">
    <location>
        <begin position="252"/>
        <end position="272"/>
    </location>
</feature>
<feature type="transmembrane region" description="Helical" evidence="8">
    <location>
        <begin position="215"/>
        <end position="240"/>
    </location>
</feature>
<feature type="transmembrane region" description="Helical" evidence="8">
    <location>
        <begin position="108"/>
        <end position="126"/>
    </location>
</feature>
<dbReference type="PANTHER" id="PTHR23522:SF10">
    <property type="entry name" value="3-PHENYLPROPIONIC ACID TRANSPORTER-RELATED"/>
    <property type="match status" value="1"/>
</dbReference>
<evidence type="ECO:0000313" key="10">
    <source>
        <dbReference type="EMBL" id="PSJ63949.1"/>
    </source>
</evidence>
<organism evidence="10 11">
    <name type="scientific">Pseudaminobacter soli</name>
    <name type="common">ex Li et al. 2025</name>
    <dbReference type="NCBI Taxonomy" id="1295366"/>
    <lineage>
        <taxon>Bacteria</taxon>
        <taxon>Pseudomonadati</taxon>
        <taxon>Pseudomonadota</taxon>
        <taxon>Alphaproteobacteria</taxon>
        <taxon>Hyphomicrobiales</taxon>
        <taxon>Phyllobacteriaceae</taxon>
        <taxon>Pseudaminobacter</taxon>
    </lineage>
</organism>
<gene>
    <name evidence="10" type="ORF">C7I85_02195</name>
</gene>
<keyword evidence="3" id="KW-1003">Cell membrane</keyword>
<keyword evidence="11" id="KW-1185">Reference proteome</keyword>
<evidence type="ECO:0000256" key="2">
    <source>
        <dbReference type="ARBA" id="ARBA00022448"/>
    </source>
</evidence>
<dbReference type="NCBIfam" id="NF037955">
    <property type="entry name" value="mfs"/>
    <property type="match status" value="1"/>
</dbReference>
<keyword evidence="4" id="KW-0997">Cell inner membrane</keyword>
<feature type="transmembrane region" description="Helical" evidence="8">
    <location>
        <begin position="349"/>
        <end position="369"/>
    </location>
</feature>
<dbReference type="PIRSF" id="PIRSF004925">
    <property type="entry name" value="HcaT"/>
    <property type="match status" value="1"/>
</dbReference>